<dbReference type="EMBL" id="LWQU01000139">
    <property type="protein sequence ID" value="OAN50478.1"/>
    <property type="molecule type" value="Genomic_DNA"/>
</dbReference>
<dbReference type="InterPro" id="IPR006015">
    <property type="entry name" value="Universal_stress_UspA"/>
</dbReference>
<evidence type="ECO:0000313" key="3">
    <source>
        <dbReference type="EMBL" id="OAN50478.1"/>
    </source>
</evidence>
<dbReference type="STRING" id="1437059.A6A05_12495"/>
<sequence>MKDILVHLDGGERDRILIEVARGLAKRHGARLTALFARNDPQRTSAMARQASDHLRLAQETGAKLFAQLTDGAGVETRWWQLPHGEAGMVEGETVFCARYFDLVVMGQYNSSSSNVGDDLAEQVILHGGRPVLVIPYAGAVASVAERCVVAWNAGREATRAIHDSLTLLQAAKSVTVLSMRPKSADAAMDALSAMPATDIVDHLKANGINAEGEHLPDENIGKMDMLLSRACDLGADLMVMGAHGQYGLSRLRGSGTRYVLKHMTLPVLMGN</sequence>
<protein>
    <submittedName>
        <fullName evidence="3">Universal stress protein UspA</fullName>
    </submittedName>
</protein>
<dbReference type="Pfam" id="PF00582">
    <property type="entry name" value="Usp"/>
    <property type="match status" value="1"/>
</dbReference>
<dbReference type="PANTHER" id="PTHR46268">
    <property type="entry name" value="STRESS RESPONSE PROTEIN NHAX"/>
    <property type="match status" value="1"/>
</dbReference>
<name>A0A178MQU6_9PROT</name>
<proteinExistence type="inferred from homology"/>
<dbReference type="PRINTS" id="PR01438">
    <property type="entry name" value="UNVRSLSTRESS"/>
</dbReference>
<dbReference type="Proteomes" id="UP000078543">
    <property type="component" value="Unassembled WGS sequence"/>
</dbReference>
<organism evidence="3 4">
    <name type="scientific">Magnetospirillum moscoviense</name>
    <dbReference type="NCBI Taxonomy" id="1437059"/>
    <lineage>
        <taxon>Bacteria</taxon>
        <taxon>Pseudomonadati</taxon>
        <taxon>Pseudomonadota</taxon>
        <taxon>Alphaproteobacteria</taxon>
        <taxon>Rhodospirillales</taxon>
        <taxon>Rhodospirillaceae</taxon>
        <taxon>Magnetospirillum</taxon>
    </lineage>
</organism>
<dbReference type="PANTHER" id="PTHR46268:SF15">
    <property type="entry name" value="UNIVERSAL STRESS PROTEIN HP_0031"/>
    <property type="match status" value="1"/>
</dbReference>
<dbReference type="Gene3D" id="3.40.50.12370">
    <property type="match status" value="1"/>
</dbReference>
<dbReference type="OrthoDB" id="9804721at2"/>
<dbReference type="AlphaFoldDB" id="A0A178MQU6"/>
<gene>
    <name evidence="3" type="ORF">A6A05_12495</name>
</gene>
<evidence type="ECO:0000313" key="4">
    <source>
        <dbReference type="Proteomes" id="UP000078543"/>
    </source>
</evidence>
<keyword evidence="4" id="KW-1185">Reference proteome</keyword>
<dbReference type="RefSeq" id="WP_068500402.1">
    <property type="nucleotide sequence ID" value="NZ_LWQU01000139.1"/>
</dbReference>
<dbReference type="SUPFAM" id="SSF52402">
    <property type="entry name" value="Adenine nucleotide alpha hydrolases-like"/>
    <property type="match status" value="2"/>
</dbReference>
<evidence type="ECO:0000259" key="2">
    <source>
        <dbReference type="Pfam" id="PF00582"/>
    </source>
</evidence>
<evidence type="ECO:0000256" key="1">
    <source>
        <dbReference type="ARBA" id="ARBA00008791"/>
    </source>
</evidence>
<reference evidence="3 4" key="1">
    <citation type="submission" date="2016-04" db="EMBL/GenBank/DDBJ databases">
        <title>Draft genome sequence of freshwater magnetotactic bacteria Magnetospirillum marisnigri SP-1 and Magnetospirillum moscoviense BB-1.</title>
        <authorList>
            <person name="Koziaeva V."/>
            <person name="Dziuba M.V."/>
            <person name="Ivanov T.M."/>
            <person name="Kuznetsov B."/>
            <person name="Grouzdev D.S."/>
        </authorList>
    </citation>
    <scope>NUCLEOTIDE SEQUENCE [LARGE SCALE GENOMIC DNA]</scope>
    <source>
        <strain evidence="3 4">BB-1</strain>
    </source>
</reference>
<accession>A0A178MQU6</accession>
<dbReference type="InterPro" id="IPR006016">
    <property type="entry name" value="UspA"/>
</dbReference>
<dbReference type="CDD" id="cd00293">
    <property type="entry name" value="USP-like"/>
    <property type="match status" value="1"/>
</dbReference>
<feature type="domain" description="UspA" evidence="2">
    <location>
        <begin position="147"/>
        <end position="270"/>
    </location>
</feature>
<comment type="similarity">
    <text evidence="1">Belongs to the universal stress protein A family.</text>
</comment>
<comment type="caution">
    <text evidence="3">The sequence shown here is derived from an EMBL/GenBank/DDBJ whole genome shotgun (WGS) entry which is preliminary data.</text>
</comment>